<dbReference type="InterPro" id="IPR010982">
    <property type="entry name" value="Lambda_DNA-bd_dom_sf"/>
</dbReference>
<reference evidence="4 5" key="1">
    <citation type="journal article" date="2021" name="Int. J. Syst. Evol. Microbiol.">
        <title>Lentilactobacillus fungorum sp. nov., isolated from spent mushroom substrates.</title>
        <authorList>
            <person name="Tohno M."/>
            <person name="Tanizawa Y."/>
            <person name="Kojima Y."/>
            <person name="Sakamoto M."/>
            <person name="Ohkuma M."/>
            <person name="Kobayashi H."/>
        </authorList>
    </citation>
    <scope>NUCLEOTIDE SEQUENCE [LARGE SCALE GENOMIC DNA]</scope>
    <source>
        <strain evidence="4 5">YK48G</strain>
    </source>
</reference>
<gene>
    <name evidence="4" type="ORF">YK48G_06340</name>
</gene>
<dbReference type="Pfam" id="PF01381">
    <property type="entry name" value="HTH_3"/>
    <property type="match status" value="1"/>
</dbReference>
<dbReference type="EMBL" id="BNJR01000007">
    <property type="protein sequence ID" value="GHP13209.1"/>
    <property type="molecule type" value="Genomic_DNA"/>
</dbReference>
<feature type="transmembrane region" description="Helical" evidence="2">
    <location>
        <begin position="170"/>
        <end position="192"/>
    </location>
</feature>
<dbReference type="PANTHER" id="PTHR46558:SF15">
    <property type="entry name" value="HELIX-TURN-HELIX DOMAIN PROTEIN"/>
    <property type="match status" value="1"/>
</dbReference>
<dbReference type="PROSITE" id="PS50943">
    <property type="entry name" value="HTH_CROC1"/>
    <property type="match status" value="1"/>
</dbReference>
<dbReference type="RefSeq" id="WP_232365262.1">
    <property type="nucleotide sequence ID" value="NZ_BNJR01000007.1"/>
</dbReference>
<accession>A0ABQ3W0K2</accession>
<evidence type="ECO:0000259" key="3">
    <source>
        <dbReference type="PROSITE" id="PS50943"/>
    </source>
</evidence>
<keyword evidence="2" id="KW-0812">Transmembrane</keyword>
<evidence type="ECO:0000256" key="2">
    <source>
        <dbReference type="SAM" id="Phobius"/>
    </source>
</evidence>
<dbReference type="Proteomes" id="UP000604765">
    <property type="component" value="Unassembled WGS sequence"/>
</dbReference>
<feature type="domain" description="HTH cro/C1-type" evidence="3">
    <location>
        <begin position="10"/>
        <end position="64"/>
    </location>
</feature>
<dbReference type="PANTHER" id="PTHR46558">
    <property type="entry name" value="TRACRIPTIONAL REGULATORY PROTEIN-RELATED-RELATED"/>
    <property type="match status" value="1"/>
</dbReference>
<feature type="transmembrane region" description="Helical" evidence="2">
    <location>
        <begin position="112"/>
        <end position="131"/>
    </location>
</feature>
<dbReference type="SMART" id="SM00530">
    <property type="entry name" value="HTH_XRE"/>
    <property type="match status" value="1"/>
</dbReference>
<name>A0ABQ3W0K2_9LACO</name>
<evidence type="ECO:0000313" key="4">
    <source>
        <dbReference type="EMBL" id="GHP13209.1"/>
    </source>
</evidence>
<sequence length="202" mass="22896">MNDSHFVQKLKKTRSDLGITQQQLADQLHVSRKTVSGWETGRNRPDIDMLRRMAAIYHISLDELVSDAKVPEHQIITKRASSSSVNRITSTLLNIILAILLIERFTQDTTHYNVFILIDWVFVFGVILRLAGSRWGLKVIHSVHSPVFLIGYSLFIAVLLYSALTNLFTMGFVFQFVLLVVGLVGVINLLIIGRDVISRHKL</sequence>
<evidence type="ECO:0000313" key="5">
    <source>
        <dbReference type="Proteomes" id="UP000604765"/>
    </source>
</evidence>
<keyword evidence="2" id="KW-1133">Transmembrane helix</keyword>
<dbReference type="CDD" id="cd00093">
    <property type="entry name" value="HTH_XRE"/>
    <property type="match status" value="1"/>
</dbReference>
<feature type="transmembrane region" description="Helical" evidence="2">
    <location>
        <begin position="143"/>
        <end position="164"/>
    </location>
</feature>
<dbReference type="InterPro" id="IPR001387">
    <property type="entry name" value="Cro/C1-type_HTH"/>
</dbReference>
<protein>
    <recommendedName>
        <fullName evidence="3">HTH cro/C1-type domain-containing protein</fullName>
    </recommendedName>
</protein>
<organism evidence="4 5">
    <name type="scientific">Lentilactobacillus fungorum</name>
    <dbReference type="NCBI Taxonomy" id="2201250"/>
    <lineage>
        <taxon>Bacteria</taxon>
        <taxon>Bacillati</taxon>
        <taxon>Bacillota</taxon>
        <taxon>Bacilli</taxon>
        <taxon>Lactobacillales</taxon>
        <taxon>Lactobacillaceae</taxon>
        <taxon>Lentilactobacillus</taxon>
    </lineage>
</organism>
<dbReference type="Gene3D" id="1.10.260.40">
    <property type="entry name" value="lambda repressor-like DNA-binding domains"/>
    <property type="match status" value="1"/>
</dbReference>
<keyword evidence="2" id="KW-0472">Membrane</keyword>
<keyword evidence="5" id="KW-1185">Reference proteome</keyword>
<keyword evidence="1" id="KW-0238">DNA-binding</keyword>
<dbReference type="SUPFAM" id="SSF47413">
    <property type="entry name" value="lambda repressor-like DNA-binding domains"/>
    <property type="match status" value="1"/>
</dbReference>
<feature type="transmembrane region" description="Helical" evidence="2">
    <location>
        <begin position="88"/>
        <end position="106"/>
    </location>
</feature>
<comment type="caution">
    <text evidence="4">The sequence shown here is derived from an EMBL/GenBank/DDBJ whole genome shotgun (WGS) entry which is preliminary data.</text>
</comment>
<proteinExistence type="predicted"/>
<evidence type="ECO:0000256" key="1">
    <source>
        <dbReference type="ARBA" id="ARBA00023125"/>
    </source>
</evidence>